<dbReference type="InterPro" id="IPR029044">
    <property type="entry name" value="Nucleotide-diphossugar_trans"/>
</dbReference>
<comment type="caution">
    <text evidence="2">The sequence shown here is derived from an EMBL/GenBank/DDBJ whole genome shotgun (WGS) entry which is preliminary data.</text>
</comment>
<keyword evidence="2" id="KW-0808">Transferase</keyword>
<dbReference type="EMBL" id="QUNI01000002">
    <property type="protein sequence ID" value="REH01117.1"/>
    <property type="molecule type" value="Genomic_DNA"/>
</dbReference>
<protein>
    <submittedName>
        <fullName evidence="2">Glycosyltransferase involved in cell wall biosynthesis</fullName>
    </submittedName>
</protein>
<dbReference type="Proteomes" id="UP000257136">
    <property type="component" value="Unassembled WGS sequence"/>
</dbReference>
<dbReference type="CDD" id="cd00761">
    <property type="entry name" value="Glyco_tranf_GTA_type"/>
    <property type="match status" value="1"/>
</dbReference>
<reference evidence="2 3" key="1">
    <citation type="submission" date="2018-08" db="EMBL/GenBank/DDBJ databases">
        <title>Genomic Encyclopedia of Archaeal and Bacterial Type Strains, Phase II (KMG-II): from individual species to whole genera.</title>
        <authorList>
            <person name="Goeker M."/>
        </authorList>
    </citation>
    <scope>NUCLEOTIDE SEQUENCE [LARGE SCALE GENOMIC DNA]</scope>
    <source>
        <strain evidence="2 3">DSM 100880</strain>
    </source>
</reference>
<dbReference type="AlphaFoldDB" id="A0A3E0EVG6"/>
<evidence type="ECO:0000313" key="2">
    <source>
        <dbReference type="EMBL" id="REH01117.1"/>
    </source>
</evidence>
<dbReference type="SUPFAM" id="SSF53448">
    <property type="entry name" value="Nucleotide-diphospho-sugar transferases"/>
    <property type="match status" value="1"/>
</dbReference>
<dbReference type="GO" id="GO:0016740">
    <property type="term" value="F:transferase activity"/>
    <property type="evidence" value="ECO:0007669"/>
    <property type="project" value="UniProtKB-KW"/>
</dbReference>
<dbReference type="PANTHER" id="PTHR43685">
    <property type="entry name" value="GLYCOSYLTRANSFERASE"/>
    <property type="match status" value="1"/>
</dbReference>
<dbReference type="InterPro" id="IPR001173">
    <property type="entry name" value="Glyco_trans_2-like"/>
</dbReference>
<accession>A0A3E0EVG6</accession>
<feature type="domain" description="Glycosyltransferase 2-like" evidence="1">
    <location>
        <begin position="11"/>
        <end position="137"/>
    </location>
</feature>
<gene>
    <name evidence="2" type="ORF">C8P67_102376</name>
</gene>
<dbReference type="RefSeq" id="WP_115810775.1">
    <property type="nucleotide sequence ID" value="NZ_QUNI01000002.1"/>
</dbReference>
<name>A0A3E0EVG6_9FLAO</name>
<keyword evidence="3" id="KW-1185">Reference proteome</keyword>
<evidence type="ECO:0000259" key="1">
    <source>
        <dbReference type="Pfam" id="PF00535"/>
    </source>
</evidence>
<evidence type="ECO:0000313" key="3">
    <source>
        <dbReference type="Proteomes" id="UP000257136"/>
    </source>
</evidence>
<dbReference type="PANTHER" id="PTHR43685:SF2">
    <property type="entry name" value="GLYCOSYLTRANSFERASE 2-LIKE DOMAIN-CONTAINING PROTEIN"/>
    <property type="match status" value="1"/>
</dbReference>
<dbReference type="OrthoDB" id="396512at2"/>
<dbReference type="Gene3D" id="3.90.550.10">
    <property type="entry name" value="Spore Coat Polysaccharide Biosynthesis Protein SpsA, Chain A"/>
    <property type="match status" value="1"/>
</dbReference>
<proteinExistence type="predicted"/>
<dbReference type="InterPro" id="IPR050834">
    <property type="entry name" value="Glycosyltransf_2"/>
</dbReference>
<sequence>MKIANSNILISVIIPVYNVENFIEETIESVLLQSLKNIEIILVDDGSIDKSLMICEQFSQKDSRIKLLRQKNSGVSNARNNGLELAEGEYIFFMDSDDTIDSEFLKSSYEVAKTGNFDIVIIGEYCCSWLPNVTALPTWAQLLKHDFLIKHSDVRFPANIQPCEDGLFSHQLLALTKRIGTNPAGVYHYRMHENQNHKINNDSVDKVLLKIPKWFEILDDFYKRNNLYYSHSLHLAFFMEHEPFQLRYLSMPLNEEQKKYLHPIIKTFVLKNILPFLISADEKKLSTSFTYFINSKDSVQFDGFYRRLKLKYKIRLFLVRFIPVSKIRKKMREQVRNEIKLNVF</sequence>
<dbReference type="Pfam" id="PF00535">
    <property type="entry name" value="Glycos_transf_2"/>
    <property type="match status" value="1"/>
</dbReference>
<organism evidence="2 3">
    <name type="scientific">Flavobacterium aquicola</name>
    <dbReference type="NCBI Taxonomy" id="1682742"/>
    <lineage>
        <taxon>Bacteria</taxon>
        <taxon>Pseudomonadati</taxon>
        <taxon>Bacteroidota</taxon>
        <taxon>Flavobacteriia</taxon>
        <taxon>Flavobacteriales</taxon>
        <taxon>Flavobacteriaceae</taxon>
        <taxon>Flavobacterium</taxon>
    </lineage>
</organism>